<dbReference type="RefSeq" id="WP_271635538.1">
    <property type="nucleotide sequence ID" value="NZ_CP094970.1"/>
</dbReference>
<dbReference type="KEGG" id="sgrg:L0C25_06035"/>
<accession>A0AA46YMH4</accession>
<dbReference type="NCBIfam" id="TIGR00027">
    <property type="entry name" value="mthyl_TIGR00027"/>
    <property type="match status" value="1"/>
</dbReference>
<evidence type="ECO:0000256" key="1">
    <source>
        <dbReference type="ARBA" id="ARBA00003907"/>
    </source>
</evidence>
<reference evidence="7" key="1">
    <citation type="submission" date="2022-01" db="EMBL/GenBank/DDBJ databases">
        <title>Nocardioidaceae gen. sp. A5X3R13.</title>
        <authorList>
            <person name="Lopez Marin M.A."/>
            <person name="Uhlik O."/>
        </authorList>
    </citation>
    <scope>NUCLEOTIDE SEQUENCE</scope>
    <source>
        <strain evidence="7">A5X3R13</strain>
    </source>
</reference>
<dbReference type="Pfam" id="PF04072">
    <property type="entry name" value="LCM"/>
    <property type="match status" value="1"/>
</dbReference>
<evidence type="ECO:0000256" key="6">
    <source>
        <dbReference type="RuleBase" id="RU362030"/>
    </source>
</evidence>
<dbReference type="Proteomes" id="UP001164390">
    <property type="component" value="Chromosome"/>
</dbReference>
<evidence type="ECO:0000256" key="4">
    <source>
        <dbReference type="ARBA" id="ARBA00022679"/>
    </source>
</evidence>
<evidence type="ECO:0000256" key="2">
    <source>
        <dbReference type="ARBA" id="ARBA00008138"/>
    </source>
</evidence>
<keyword evidence="8" id="KW-1185">Reference proteome</keyword>
<name>A0AA46YMH4_9ACTN</name>
<keyword evidence="5 6" id="KW-0949">S-adenosyl-L-methionine</keyword>
<evidence type="ECO:0000256" key="5">
    <source>
        <dbReference type="ARBA" id="ARBA00022691"/>
    </source>
</evidence>
<dbReference type="Gene3D" id="3.40.50.150">
    <property type="entry name" value="Vaccinia Virus protein VP39"/>
    <property type="match status" value="1"/>
</dbReference>
<dbReference type="AlphaFoldDB" id="A0AA46YMH4"/>
<evidence type="ECO:0000256" key="3">
    <source>
        <dbReference type="ARBA" id="ARBA00022603"/>
    </source>
</evidence>
<dbReference type="EC" id="2.1.1.-" evidence="6"/>
<dbReference type="GO" id="GO:0008168">
    <property type="term" value="F:methyltransferase activity"/>
    <property type="evidence" value="ECO:0007669"/>
    <property type="project" value="UniProtKB-UniRule"/>
</dbReference>
<organism evidence="7 8">
    <name type="scientific">Solicola gregarius</name>
    <dbReference type="NCBI Taxonomy" id="2908642"/>
    <lineage>
        <taxon>Bacteria</taxon>
        <taxon>Bacillati</taxon>
        <taxon>Actinomycetota</taxon>
        <taxon>Actinomycetes</taxon>
        <taxon>Propionibacteriales</taxon>
        <taxon>Nocardioidaceae</taxon>
        <taxon>Solicola</taxon>
    </lineage>
</organism>
<comment type="function">
    <text evidence="1 6">Exhibits S-adenosyl-L-methionine-dependent methyltransferase activity.</text>
</comment>
<sequence length="290" mass="31091">MTERAASRTAVLVCQARAVADERLAVGRFADPIARDLLTPDERVLVDHVREEKLATGWGAGMELELLRATAEVMVPRTVAIDDAVRDTVAPQVVIVGAGLDARVWRMSELAERAVIEVDLPASQDDKRRRAARLSAVAGRLDLVPADLSREHLGDVLDGAGHRTDVPTMWIWEGVVPYLQRDAVAATVAAIGARSAPGSRLAINYQAPSPIASLGRAAVCWSTRLGRRPNPMAGEPQRSAWKPSAIAALLKGHGFEAVADDDLLSLATGLGMAPKARFSLRNGRVLIADR</sequence>
<dbReference type="PANTHER" id="PTHR43619:SF2">
    <property type="entry name" value="S-ADENOSYL-L-METHIONINE-DEPENDENT METHYLTRANSFERASES SUPERFAMILY PROTEIN"/>
    <property type="match status" value="1"/>
</dbReference>
<comment type="similarity">
    <text evidence="2 6">Belongs to the UPF0677 family.</text>
</comment>
<dbReference type="GO" id="GO:0032259">
    <property type="term" value="P:methylation"/>
    <property type="evidence" value="ECO:0007669"/>
    <property type="project" value="UniProtKB-KW"/>
</dbReference>
<dbReference type="PANTHER" id="PTHR43619">
    <property type="entry name" value="S-ADENOSYL-L-METHIONINE-DEPENDENT METHYLTRANSFERASE YKTD-RELATED"/>
    <property type="match status" value="1"/>
</dbReference>
<proteinExistence type="inferred from homology"/>
<gene>
    <name evidence="7" type="ORF">L0C25_06035</name>
</gene>
<evidence type="ECO:0000313" key="8">
    <source>
        <dbReference type="Proteomes" id="UP001164390"/>
    </source>
</evidence>
<protein>
    <recommendedName>
        <fullName evidence="6">S-adenosyl-L-methionine-dependent methyltransferase</fullName>
        <ecNumber evidence="6">2.1.1.-</ecNumber>
    </recommendedName>
</protein>
<dbReference type="SUPFAM" id="SSF53335">
    <property type="entry name" value="S-adenosyl-L-methionine-dependent methyltransferases"/>
    <property type="match status" value="1"/>
</dbReference>
<dbReference type="InterPro" id="IPR029063">
    <property type="entry name" value="SAM-dependent_MTases_sf"/>
</dbReference>
<keyword evidence="4 7" id="KW-0808">Transferase</keyword>
<keyword evidence="3 6" id="KW-0489">Methyltransferase</keyword>
<evidence type="ECO:0000313" key="7">
    <source>
        <dbReference type="EMBL" id="UYM06629.1"/>
    </source>
</evidence>
<dbReference type="InterPro" id="IPR007213">
    <property type="entry name" value="Ppm1/Ppm2/Tcmp"/>
</dbReference>
<dbReference type="InterPro" id="IPR011610">
    <property type="entry name" value="SAM_mthyl_Trfase_ML2640-like"/>
</dbReference>
<dbReference type="EMBL" id="CP094970">
    <property type="protein sequence ID" value="UYM06629.1"/>
    <property type="molecule type" value="Genomic_DNA"/>
</dbReference>